<organism evidence="2 3">
    <name type="scientific">Jejuia spongiicola</name>
    <dbReference type="NCBI Taxonomy" id="2942207"/>
    <lineage>
        <taxon>Bacteria</taxon>
        <taxon>Pseudomonadati</taxon>
        <taxon>Bacteroidota</taxon>
        <taxon>Flavobacteriia</taxon>
        <taxon>Flavobacteriales</taxon>
        <taxon>Flavobacteriaceae</taxon>
        <taxon>Jejuia</taxon>
    </lineage>
</organism>
<comment type="caution">
    <text evidence="2">The sequence shown here is derived from an EMBL/GenBank/DDBJ whole genome shotgun (WGS) entry which is preliminary data.</text>
</comment>
<dbReference type="SUPFAM" id="SSF50969">
    <property type="entry name" value="YVTN repeat-like/Quinoprotein amine dehydrogenase"/>
    <property type="match status" value="1"/>
</dbReference>
<keyword evidence="1" id="KW-0732">Signal</keyword>
<dbReference type="InterPro" id="IPR026341">
    <property type="entry name" value="T9SS_type_B"/>
</dbReference>
<sequence>MKKLLQILLLFIVTSSLFAQREEASIWYFGERAGMHFNLITNSATVLKNGKLDTREGSTSISDSSGRLLFYTDGHTVWNRNHFRMSGGWFLSGETSNTQPALIVPKPDDANIYYIFTTSLSNGLDYAIVDMTRDNGLGAVINQDINLLPFGTQMITAVAKNCADKSIWVTAFSYGTLYTFEVNNLGVSSTFSTFPMNYSTLLDFDPNFGYLKFSPDGTKLACSSRAQGVFLYDFDADSGIISNEKKLDYNAPGSSFSAHGLEFSSNSQILYVSMFNDYVSQNEDNNNNPSNHLSSLLQFDLSSATILASNPSSPLVLPPKVVAPQYVVENDKQLYRNGLQLATNGKIYRASSSIYGTGTTFLGVINNPNEFGPGCNYQDNAVNLSPKISGIATPTFIQTFFRTHFDIIKNDLSTLYLSLCSGETYTLTADDVPGATYTWTLDGNLLPESDYDLVVSQPGHYEVIMDMNNGYCPVKGQAHITYYQTPIANTPNNLTACSKKNGIASFDFSLQTNDVYGGQDPTQFSVTYHRSQFNADNNTNEILGLFENTESPQEIFVRIENNDFTDCYDTTSFFIEVFNAQIQNTLKDLYVCDNDDDGDNMNGQVTIDLQLFNSNVSVLGNQNVSDFIVSYYSSEADAISGANPLPNLYYNQTPYSEEIFVRVENKQDTRCFDTGSFTFNVTMPDAFNATLVQCEDDTPDGLSVFNLNESFLSLTGGAPNRSIKFFSSLSDAQGSLNEIQDNIFYNSTNPQIVYAQVIDEISGCFNVSELTLQVGLTDSNDVEFIVCDDDNIEDGIYNFNLNKIQGNILNGLPVGLDVSFYETFNDALLEENTILRTYRNTTPYNQIIYARVENGNDCYGISEVSLIINKLPNLEIEETVYYCLNKFPETITVNAGIKEGTPTDYSYNWSTGDNTYEIEINEVGVYTVIVTNSDGCDKQRKIVIEPSNTATIENIEVVDASKNNIITVLVSGEGIYEYQLVNEDNGNTTSYQESNHFQNVFPGIYSVNVRDTKNNCGIIDNQISVIGFPKFFTPNNDGVNDTWHIYGVTAALQPNSKVLIFDRYGNLLKQLKPSEKGWDGLINGKKLPTDDYWFIATLGDGRIFKNHFTLKY</sequence>
<dbReference type="Pfam" id="PF13585">
    <property type="entry name" value="CHU_C"/>
    <property type="match status" value="1"/>
</dbReference>
<gene>
    <name evidence="2" type="ORF">M3P09_07005</name>
</gene>
<feature type="chain" id="PRO_5046310766" evidence="1">
    <location>
        <begin position="20"/>
        <end position="1112"/>
    </location>
</feature>
<evidence type="ECO:0000313" key="3">
    <source>
        <dbReference type="Proteomes" id="UP001165381"/>
    </source>
</evidence>
<reference evidence="2" key="1">
    <citation type="submission" date="2022-05" db="EMBL/GenBank/DDBJ databases">
        <authorList>
            <person name="Park J.-S."/>
        </authorList>
    </citation>
    <scope>NUCLEOTIDE SEQUENCE</scope>
    <source>
        <strain evidence="2">2012CJ34-3</strain>
    </source>
</reference>
<proteinExistence type="predicted"/>
<accession>A0ABT0QCM4</accession>
<dbReference type="RefSeq" id="WP_249972556.1">
    <property type="nucleotide sequence ID" value="NZ_JAMFLZ010000002.1"/>
</dbReference>
<dbReference type="NCBIfam" id="TIGR04131">
    <property type="entry name" value="Bac_Flav_CTERM"/>
    <property type="match status" value="1"/>
</dbReference>
<dbReference type="Proteomes" id="UP001165381">
    <property type="component" value="Unassembled WGS sequence"/>
</dbReference>
<feature type="signal peptide" evidence="1">
    <location>
        <begin position="1"/>
        <end position="19"/>
    </location>
</feature>
<name>A0ABT0QCM4_9FLAO</name>
<dbReference type="InterPro" id="IPR011044">
    <property type="entry name" value="Quino_amine_DH_bsu"/>
</dbReference>
<dbReference type="EMBL" id="JAMFLZ010000002">
    <property type="protein sequence ID" value="MCL6294737.1"/>
    <property type="molecule type" value="Genomic_DNA"/>
</dbReference>
<evidence type="ECO:0000313" key="2">
    <source>
        <dbReference type="EMBL" id="MCL6294737.1"/>
    </source>
</evidence>
<protein>
    <submittedName>
        <fullName evidence="2">T9SS type B sorting domain-containing protein</fullName>
    </submittedName>
</protein>
<evidence type="ECO:0000256" key="1">
    <source>
        <dbReference type="SAM" id="SignalP"/>
    </source>
</evidence>
<keyword evidence="3" id="KW-1185">Reference proteome</keyword>